<keyword evidence="1" id="KW-0812">Transmembrane</keyword>
<proteinExistence type="predicted"/>
<dbReference type="OrthoDB" id="370895at2759"/>
<dbReference type="EMBL" id="LM993666">
    <property type="protein sequence ID" value="VTZ80278.1"/>
    <property type="molecule type" value="Genomic_DNA"/>
</dbReference>
<dbReference type="VEuPathDB" id="PlasmoDB:PY01814"/>
<name>A0A077Y956_PLAYE</name>
<dbReference type="Proteomes" id="UP000072904">
    <property type="component" value="Chromosome 12"/>
</dbReference>
<evidence type="ECO:0000256" key="1">
    <source>
        <dbReference type="SAM" id="Phobius"/>
    </source>
</evidence>
<reference evidence="3" key="2">
    <citation type="submission" date="2014-05" db="EMBL/GenBank/DDBJ databases">
        <authorList>
            <person name="Aslett M.A."/>
            <person name="De Silva N."/>
        </authorList>
    </citation>
    <scope>NUCLEOTIDE SEQUENCE</scope>
    <source>
        <strain evidence="3">17X</strain>
    </source>
</reference>
<keyword evidence="1" id="KW-1133">Transmembrane helix</keyword>
<reference evidence="3" key="4">
    <citation type="submission" date="2019-05" db="EMBL/GenBank/DDBJ databases">
        <authorList>
            <consortium name="Pathogen Informatics"/>
        </authorList>
    </citation>
    <scope>NUCLEOTIDE SEQUENCE</scope>
    <source>
        <strain evidence="3">17X</strain>
    </source>
</reference>
<protein>
    <submittedName>
        <fullName evidence="2">Uncharacterized protein</fullName>
    </submittedName>
</protein>
<evidence type="ECO:0000313" key="2">
    <source>
        <dbReference type="EMBL" id="CDU19642.1"/>
    </source>
</evidence>
<dbReference type="KEGG" id="pyo:PY17X_1248300"/>
<keyword evidence="1" id="KW-0472">Membrane</keyword>
<sequence>MIRKIPPNLHIYNCTTINDICKGLWIEYMVKKTHIHSLSKINYSFVQKKKNVINKNIYNMTCVELYRYSCLLKNENINNITIYNQINKRVEMIYKFLTPSKIILLIKLYLENINLNAYKNTFNCLIETAIQKLTQFNLEEIVKLYSIIGNVENNEMVVYLLKYFNNHLIKHYTFVDIKSFSIILNAHAKLKIKDMKLINKFLHIIIQNNLPFDIINYSIFFNAFYKLKITDNEYVTQIVNMFLKEIDIFNQHQYNTSIQIDQKNNNINNIFTNYYPHHICNILLYFTIYDINKIDNSTNNLNFGNDVKDYTVNQNDGNQNEKTESENPDTHYKNNGYISFLLDLLIKKKNLIKCEEILMICQIFKSLKIKNDILINHIENELLKYFNQYAKEKNYNHNKNNNTKENNTGLFSNDNNNALIKILFDMCTFYNDISIYTHSIQYFRYKQKLDYYSSLLLLYVYSEINLLNHDVITFLINIIKKNYFYNFSLENSFLLIRSFYKILLNNQNYYPYLNHQKEEEKGNVQLPEGNTQKNDQPTIFNTSKQTEEINISKNNCYNNSINISLYLKNIFYKIDTLSDKVFKYLENELFDKKDKNKIIYINEYNIIFICKILYYCAFLRKYAFLNKIIPFFINKENEITDFKNILNILYAYSYIKKNLYHINIHKLNIIQANDEYIKNTYIPYTNDIGKIVDNYNFIINKRNYNTQIKNIIYFYFIQCKFNDYRYVNIDNIYQWLGSSFLNIHLLSILLNISLAKELNLITRCANRIEENVIINKFTENFDENIKNDNNIDITKHTHINKEQTNNDALIVMKIDRLNFIKMYHKIFTEINKLILNCKNIYDITRIFNSSFIILNYLEKLKSEQKINDDDIKIERAIHIVLKKIERNIIQNYNLYNKEFIILLTAICIYNNNYSYIPFALFFTYFNKFVFKNNISYLILLSNDEEIKHLSNECLFISGYKDNNSDSHQSTHLNNISHSFKHKENIENFYNFHLSNIINKINIPCNTSQINKNIKVNNTINDFSTSQIISIYKLMLSNNELLACNDFFKKIKDTYLESIENNFKILESLSLYDLNQLCLYILKKNASNLSLFKYTIKKNYEHIQSKKDHLLKYDYIISILNISIKLKKYNLFINNSIITDIILKNSNEFNTLQKINSLLEFLVQIQEKNIYDNVTANDQLFQFFSKVYFNYFLDNRIIDLNNVVYFLYLLKSFNQPENFYYMFQVFYYKFFKLNKISISQKKKYQFPTSLNNPFYIIKNIYSLNHQDNVHDSTTYLSNSPNDEYIIHLNNDTINMNVNNIENVISSSKNKIPYTSERDSFAEKYTQLKGTNDETPSNFNQYIGTNDGNSIQCKKNQDSLNLEFLIKKIIESDEHDVIYINDHSFITLYFLLNLNKNEKYIKHAELYSFLFSILKNNIYMINKEVAIQCLYIYLYSQINEQLAGQLTEHCIYFENINNPFNDQIKYILNILITFIHNLDIGSILKLAFFYINVFFNEDKHKKANYRINENIKIIFDHINKKKNLIEKNNILYEQVKKAEAIPYS</sequence>
<dbReference type="GeneID" id="3806922"/>
<dbReference type="VEuPathDB" id="PlasmoDB:PYYM_1247500"/>
<evidence type="ECO:0000313" key="4">
    <source>
        <dbReference type="Proteomes" id="UP000072874"/>
    </source>
</evidence>
<organism evidence="2 5">
    <name type="scientific">Plasmodium yoelii</name>
    <dbReference type="NCBI Taxonomy" id="5861"/>
    <lineage>
        <taxon>Eukaryota</taxon>
        <taxon>Sar</taxon>
        <taxon>Alveolata</taxon>
        <taxon>Apicomplexa</taxon>
        <taxon>Aconoidasida</taxon>
        <taxon>Haemosporida</taxon>
        <taxon>Plasmodiidae</taxon>
        <taxon>Plasmodium</taxon>
        <taxon>Plasmodium (Vinckeia)</taxon>
    </lineage>
</organism>
<reference evidence="2" key="3">
    <citation type="submission" date="2014-05" db="EMBL/GenBank/DDBJ databases">
        <authorList>
            <person name="Aslett A.Martin."/>
            <person name="De Silva Nishadi"/>
        </authorList>
    </citation>
    <scope>NUCLEOTIDE SEQUENCE</scope>
    <source>
        <strain evidence="2">YM</strain>
    </source>
</reference>
<evidence type="ECO:0000313" key="3">
    <source>
        <dbReference type="EMBL" id="VTZ80278.1"/>
    </source>
</evidence>
<reference evidence="4 5" key="1">
    <citation type="journal article" date="2014" name="BMC Biol.">
        <title>A comprehensive evaluation of rodent malaria parasite genomes and gene expression.</title>
        <authorList>
            <person name="Otto T.D."/>
            <person name="Bohme U."/>
            <person name="Jackson A.P."/>
            <person name="Hunt M."/>
            <person name="Franke-Fayard B."/>
            <person name="Hoeijmakers W.A."/>
            <person name="Religa A.A."/>
            <person name="Robertson L."/>
            <person name="Sanders M."/>
            <person name="Ogun S.A."/>
            <person name="Cunningham D."/>
            <person name="Erhart A."/>
            <person name="Billker O."/>
            <person name="Khan S.M."/>
            <person name="Stunnenberg H.G."/>
            <person name="Langhorne J."/>
            <person name="Holder A.A."/>
            <person name="Waters A.P."/>
            <person name="Newbold C.I."/>
            <person name="Pain A."/>
            <person name="Berriman M."/>
            <person name="Janse C.J."/>
        </authorList>
    </citation>
    <scope>NUCLEOTIDE SEQUENCE [LARGE SCALE GENOMIC DNA]</scope>
    <source>
        <strain evidence="3 4">17X</strain>
        <strain evidence="2 5">YM</strain>
    </source>
</reference>
<dbReference type="VEuPathDB" id="PlasmoDB:Py17XNL_001205329"/>
<dbReference type="OMA" id="YDITRIF"/>
<dbReference type="Proteomes" id="UP000072874">
    <property type="component" value="Chromosome 12"/>
</dbReference>
<feature type="transmembrane region" description="Helical" evidence="1">
    <location>
        <begin position="899"/>
        <end position="925"/>
    </location>
</feature>
<dbReference type="EMBL" id="LK934640">
    <property type="protein sequence ID" value="CDU19642.1"/>
    <property type="molecule type" value="Genomic_DNA"/>
</dbReference>
<dbReference type="VEuPathDB" id="PlasmoDB:PY06815"/>
<evidence type="ECO:0000313" key="5">
    <source>
        <dbReference type="Proteomes" id="UP000072904"/>
    </source>
</evidence>
<dbReference type="RefSeq" id="XP_729620.2">
    <property type="nucleotide sequence ID" value="XM_724527.2"/>
</dbReference>
<gene>
    <name evidence="3" type="ORF">PY17X_1248300</name>
    <name evidence="2" type="ORF">PYYM_1247500</name>
</gene>
<dbReference type="VEuPathDB" id="PlasmoDB:PY17X_1248300"/>
<feature type="transmembrane region" description="Helical" evidence="1">
    <location>
        <begin position="732"/>
        <end position="754"/>
    </location>
</feature>
<accession>A0A077Y956</accession>